<reference evidence="3 4" key="1">
    <citation type="journal article" date="2018" name="Nat. Ecol. Evol.">
        <title>Shark genomes provide insights into elasmobranch evolution and the origin of vertebrates.</title>
        <authorList>
            <person name="Hara Y"/>
            <person name="Yamaguchi K"/>
            <person name="Onimaru K"/>
            <person name="Kadota M"/>
            <person name="Koyanagi M"/>
            <person name="Keeley SD"/>
            <person name="Tatsumi K"/>
            <person name="Tanaka K"/>
            <person name="Motone F"/>
            <person name="Kageyama Y"/>
            <person name="Nozu R"/>
            <person name="Adachi N"/>
            <person name="Nishimura O"/>
            <person name="Nakagawa R"/>
            <person name="Tanegashima C"/>
            <person name="Kiyatake I"/>
            <person name="Matsumoto R"/>
            <person name="Murakumo K"/>
            <person name="Nishida K"/>
            <person name="Terakita A"/>
            <person name="Kuratani S"/>
            <person name="Sato K"/>
            <person name="Hyodo S Kuraku.S."/>
        </authorList>
    </citation>
    <scope>NUCLEOTIDE SEQUENCE [LARGE SCALE GENOMIC DNA]</scope>
</reference>
<dbReference type="Gene3D" id="2.60.120.10">
    <property type="entry name" value="Jelly Rolls"/>
    <property type="match status" value="1"/>
</dbReference>
<dbReference type="InterPro" id="IPR036390">
    <property type="entry name" value="WH_DNA-bd_sf"/>
</dbReference>
<dbReference type="OrthoDB" id="21144at2759"/>
<comment type="caution">
    <text evidence="3">The sequence shown here is derived from an EMBL/GenBank/DDBJ whole genome shotgun (WGS) entry which is preliminary data.</text>
</comment>
<sequence>MVAAHSSSQSSASSEWISCLDKRPAERSSEDVDIIFSWLKGLKAFEKFHPTLLYQICLYGYYENLEKGVTLFRQGDLGTSWYAVLAGSLDVKVSETANHQDAVVLCTLGIGTAFGESILDNTPRHATIVTREYSELLRIEQKDFKALWEKYRQYMAGHLVPPYGVMETTSSNDRIPEKEKVSSNALCSVSKNKVPSEKILRAAKVLRNVILSQAPHMIRDRKYHLKTYKQCCVGTELVDWMIQQTPCVHSRPQAVGMWQVLLEEGVMNHVDQEHSFQDKYLFYRFLDDEQEDVPPPTDEEKRECEEELQETMLLLSQIGPDAHMRMILRKQPGQRTVDDLEIIYEELLHIKALSRLSTTVKRELAGVLIFESHAKAGTVCK</sequence>
<feature type="domain" description="DEP" evidence="2">
    <location>
        <begin position="212"/>
        <end position="287"/>
    </location>
</feature>
<protein>
    <recommendedName>
        <fullName evidence="5">Rap guanine nucleotide exchange factor 4</fullName>
    </recommendedName>
</protein>
<evidence type="ECO:0000259" key="2">
    <source>
        <dbReference type="PROSITE" id="PS50186"/>
    </source>
</evidence>
<dbReference type="PANTHER" id="PTHR23011:SF41">
    <property type="entry name" value="CYCLIC NUCLEOTIDE-BINDING DOMAIN-CONTAINING PROTEIN"/>
    <property type="match status" value="1"/>
</dbReference>
<dbReference type="InterPro" id="IPR036388">
    <property type="entry name" value="WH-like_DNA-bd_sf"/>
</dbReference>
<dbReference type="InterPro" id="IPR014710">
    <property type="entry name" value="RmlC-like_jellyroll"/>
</dbReference>
<evidence type="ECO:0000313" key="3">
    <source>
        <dbReference type="EMBL" id="GCC18859.1"/>
    </source>
</evidence>
<evidence type="ECO:0008006" key="5">
    <source>
        <dbReference type="Google" id="ProtNLM"/>
    </source>
</evidence>
<dbReference type="Gene3D" id="1.10.8.1240">
    <property type="match status" value="1"/>
</dbReference>
<dbReference type="InterPro" id="IPR018490">
    <property type="entry name" value="cNMP-bd_dom_sf"/>
</dbReference>
<dbReference type="FunFam" id="1.10.10.10:FF:000096">
    <property type="entry name" value="Rap guanine nucleotide exchange factor 4"/>
    <property type="match status" value="1"/>
</dbReference>
<feature type="domain" description="Cyclic nucleotide-binding" evidence="1">
    <location>
        <begin position="44"/>
        <end position="147"/>
    </location>
</feature>
<dbReference type="SMART" id="SM00049">
    <property type="entry name" value="DEP"/>
    <property type="match status" value="1"/>
</dbReference>
<dbReference type="PANTHER" id="PTHR23011">
    <property type="entry name" value="CYCLIC NUCLEOTIDE-BINDING DOMAIN CONTAINING PROTEIN"/>
    <property type="match status" value="1"/>
</dbReference>
<accession>A0A401RL62</accession>
<dbReference type="Gene3D" id="1.10.10.10">
    <property type="entry name" value="Winged helix-like DNA-binding domain superfamily/Winged helix DNA-binding domain"/>
    <property type="match status" value="1"/>
</dbReference>
<dbReference type="Pfam" id="PF00610">
    <property type="entry name" value="DEP"/>
    <property type="match status" value="1"/>
</dbReference>
<evidence type="ECO:0000313" key="4">
    <source>
        <dbReference type="Proteomes" id="UP000287033"/>
    </source>
</evidence>
<dbReference type="SUPFAM" id="SSF51206">
    <property type="entry name" value="cAMP-binding domain-like"/>
    <property type="match status" value="1"/>
</dbReference>
<dbReference type="PROSITE" id="PS50186">
    <property type="entry name" value="DEP"/>
    <property type="match status" value="1"/>
</dbReference>
<dbReference type="GO" id="GO:0035556">
    <property type="term" value="P:intracellular signal transduction"/>
    <property type="evidence" value="ECO:0007669"/>
    <property type="project" value="InterPro"/>
</dbReference>
<dbReference type="OMA" id="CTTANID"/>
<dbReference type="InterPro" id="IPR000595">
    <property type="entry name" value="cNMP-bd_dom"/>
</dbReference>
<dbReference type="Proteomes" id="UP000287033">
    <property type="component" value="Unassembled WGS sequence"/>
</dbReference>
<name>A0A401RL62_CHIPU</name>
<dbReference type="EMBL" id="BEZZ01001466">
    <property type="protein sequence ID" value="GCC18859.1"/>
    <property type="molecule type" value="Genomic_DNA"/>
</dbReference>
<dbReference type="CDD" id="cd00038">
    <property type="entry name" value="CAP_ED"/>
    <property type="match status" value="1"/>
</dbReference>
<dbReference type="FunFam" id="1.10.8.1240:FF:000001">
    <property type="entry name" value="Rap guanine nucleotide exchange factor (GEF) 4"/>
    <property type="match status" value="1"/>
</dbReference>
<dbReference type="SUPFAM" id="SSF46785">
    <property type="entry name" value="Winged helix' DNA-binding domain"/>
    <property type="match status" value="1"/>
</dbReference>
<dbReference type="SMART" id="SM00100">
    <property type="entry name" value="cNMP"/>
    <property type="match status" value="1"/>
</dbReference>
<dbReference type="InterPro" id="IPR000591">
    <property type="entry name" value="DEP_dom"/>
</dbReference>
<dbReference type="CDD" id="cd04437">
    <property type="entry name" value="DEP_Epac"/>
    <property type="match status" value="1"/>
</dbReference>
<dbReference type="Pfam" id="PF00027">
    <property type="entry name" value="cNMP_binding"/>
    <property type="match status" value="1"/>
</dbReference>
<proteinExistence type="predicted"/>
<dbReference type="AlphaFoldDB" id="A0A401RL62"/>
<dbReference type="STRING" id="137246.A0A401RL62"/>
<gene>
    <name evidence="3" type="ORF">chiPu_0018093</name>
</gene>
<organism evidence="3 4">
    <name type="scientific">Chiloscyllium punctatum</name>
    <name type="common">Brownbanded bambooshark</name>
    <name type="synonym">Hemiscyllium punctatum</name>
    <dbReference type="NCBI Taxonomy" id="137246"/>
    <lineage>
        <taxon>Eukaryota</taxon>
        <taxon>Metazoa</taxon>
        <taxon>Chordata</taxon>
        <taxon>Craniata</taxon>
        <taxon>Vertebrata</taxon>
        <taxon>Chondrichthyes</taxon>
        <taxon>Elasmobranchii</taxon>
        <taxon>Galeomorphii</taxon>
        <taxon>Galeoidea</taxon>
        <taxon>Orectolobiformes</taxon>
        <taxon>Hemiscylliidae</taxon>
        <taxon>Chiloscyllium</taxon>
    </lineage>
</organism>
<keyword evidence="4" id="KW-1185">Reference proteome</keyword>
<evidence type="ECO:0000259" key="1">
    <source>
        <dbReference type="PROSITE" id="PS50042"/>
    </source>
</evidence>
<dbReference type="PROSITE" id="PS50042">
    <property type="entry name" value="CNMP_BINDING_3"/>
    <property type="match status" value="1"/>
</dbReference>